<reference evidence="10" key="2">
    <citation type="submission" date="2022-06" db="EMBL/GenBank/DDBJ databases">
        <title>Thermospira aquatica gen. nov., sp. nov.</title>
        <authorList>
            <person name="Ben Ali Gam Z."/>
            <person name="Labat M."/>
        </authorList>
    </citation>
    <scope>NUCLEOTIDE SEQUENCE</scope>
    <source>
        <strain evidence="10">F1F22</strain>
    </source>
</reference>
<evidence type="ECO:0000313" key="11">
    <source>
        <dbReference type="Proteomes" id="UP001056539"/>
    </source>
</evidence>
<keyword evidence="4" id="KW-0028">Amino-acid biosynthesis</keyword>
<keyword evidence="5" id="KW-0210">Decarboxylase</keyword>
<keyword evidence="7" id="KW-0057">Aromatic amino acid biosynthesis</keyword>
<evidence type="ECO:0000259" key="9">
    <source>
        <dbReference type="Pfam" id="PF00218"/>
    </source>
</evidence>
<dbReference type="InterPro" id="IPR045186">
    <property type="entry name" value="Indole-3-glycerol_P_synth"/>
</dbReference>
<protein>
    <recommendedName>
        <fullName evidence="3">indole-3-glycerol-phosphate synthase</fullName>
        <ecNumber evidence="3">4.1.1.48</ecNumber>
    </recommendedName>
</protein>
<dbReference type="PANTHER" id="PTHR22854">
    <property type="entry name" value="TRYPTOPHAN BIOSYNTHESIS PROTEIN"/>
    <property type="match status" value="1"/>
</dbReference>
<evidence type="ECO:0000256" key="2">
    <source>
        <dbReference type="ARBA" id="ARBA00004696"/>
    </source>
</evidence>
<evidence type="ECO:0000256" key="4">
    <source>
        <dbReference type="ARBA" id="ARBA00022605"/>
    </source>
</evidence>
<dbReference type="GO" id="GO:0004640">
    <property type="term" value="F:phosphoribosylanthranilate isomerase activity"/>
    <property type="evidence" value="ECO:0007669"/>
    <property type="project" value="TreeGrafter"/>
</dbReference>
<dbReference type="GO" id="GO:0000162">
    <property type="term" value="P:L-tryptophan biosynthetic process"/>
    <property type="evidence" value="ECO:0007669"/>
    <property type="project" value="UniProtKB-KW"/>
</dbReference>
<keyword evidence="8" id="KW-0456">Lyase</keyword>
<dbReference type="GO" id="GO:0004425">
    <property type="term" value="F:indole-3-glycerol-phosphate synthase activity"/>
    <property type="evidence" value="ECO:0007669"/>
    <property type="project" value="UniProtKB-EC"/>
</dbReference>
<comment type="pathway">
    <text evidence="2">Amino-acid biosynthesis; L-tryptophan biosynthesis; L-tryptophan from chorismate: step 4/5.</text>
</comment>
<evidence type="ECO:0000256" key="8">
    <source>
        <dbReference type="ARBA" id="ARBA00023239"/>
    </source>
</evidence>
<dbReference type="InterPro" id="IPR013798">
    <property type="entry name" value="Indole-3-glycerol_P_synth_dom"/>
</dbReference>
<name>A0AAX3BD47_9SPIR</name>
<evidence type="ECO:0000256" key="5">
    <source>
        <dbReference type="ARBA" id="ARBA00022793"/>
    </source>
</evidence>
<dbReference type="Pfam" id="PF00218">
    <property type="entry name" value="IGPS"/>
    <property type="match status" value="1"/>
</dbReference>
<dbReference type="Gene3D" id="3.20.20.70">
    <property type="entry name" value="Aldolase class I"/>
    <property type="match status" value="1"/>
</dbReference>
<keyword evidence="11" id="KW-1185">Reference proteome</keyword>
<dbReference type="EMBL" id="CP073355">
    <property type="protein sequence ID" value="URA10110.1"/>
    <property type="molecule type" value="Genomic_DNA"/>
</dbReference>
<dbReference type="InterPro" id="IPR013785">
    <property type="entry name" value="Aldolase_TIM"/>
</dbReference>
<evidence type="ECO:0000256" key="1">
    <source>
        <dbReference type="ARBA" id="ARBA00001633"/>
    </source>
</evidence>
<dbReference type="Proteomes" id="UP001056539">
    <property type="component" value="Chromosome"/>
</dbReference>
<comment type="catalytic activity">
    <reaction evidence="1">
        <text>1-(2-carboxyphenylamino)-1-deoxy-D-ribulose 5-phosphate + H(+) = (1S,2R)-1-C-(indol-3-yl)glycerol 3-phosphate + CO2 + H2O</text>
        <dbReference type="Rhea" id="RHEA:23476"/>
        <dbReference type="ChEBI" id="CHEBI:15377"/>
        <dbReference type="ChEBI" id="CHEBI:15378"/>
        <dbReference type="ChEBI" id="CHEBI:16526"/>
        <dbReference type="ChEBI" id="CHEBI:58613"/>
        <dbReference type="ChEBI" id="CHEBI:58866"/>
        <dbReference type="EC" id="4.1.1.48"/>
    </reaction>
</comment>
<organism evidence="10 11">
    <name type="scientific">Thermospira aquatica</name>
    <dbReference type="NCBI Taxonomy" id="2828656"/>
    <lineage>
        <taxon>Bacteria</taxon>
        <taxon>Pseudomonadati</taxon>
        <taxon>Spirochaetota</taxon>
        <taxon>Spirochaetia</taxon>
        <taxon>Brevinematales</taxon>
        <taxon>Thermospiraceae</taxon>
        <taxon>Thermospira</taxon>
    </lineage>
</organism>
<dbReference type="KEGG" id="taqu:KDW03_11610"/>
<dbReference type="InterPro" id="IPR011060">
    <property type="entry name" value="RibuloseP-bd_barrel"/>
</dbReference>
<feature type="domain" description="Indole-3-glycerol phosphate synthase" evidence="9">
    <location>
        <begin position="5"/>
        <end position="246"/>
    </location>
</feature>
<dbReference type="PROSITE" id="PS00614">
    <property type="entry name" value="IGPS"/>
    <property type="match status" value="1"/>
</dbReference>
<evidence type="ECO:0000256" key="6">
    <source>
        <dbReference type="ARBA" id="ARBA00022822"/>
    </source>
</evidence>
<dbReference type="SUPFAM" id="SSF51366">
    <property type="entry name" value="Ribulose-phoshate binding barrel"/>
    <property type="match status" value="1"/>
</dbReference>
<evidence type="ECO:0000313" key="10">
    <source>
        <dbReference type="EMBL" id="URA10110.1"/>
    </source>
</evidence>
<dbReference type="CDD" id="cd00331">
    <property type="entry name" value="IGPS"/>
    <property type="match status" value="1"/>
</dbReference>
<dbReference type="AlphaFoldDB" id="A0AAX3BD47"/>
<keyword evidence="6" id="KW-0822">Tryptophan biosynthesis</keyword>
<reference evidence="10" key="1">
    <citation type="submission" date="2021-04" db="EMBL/GenBank/DDBJ databases">
        <authorList>
            <person name="Postec A."/>
        </authorList>
    </citation>
    <scope>NUCLEOTIDE SEQUENCE</scope>
    <source>
        <strain evidence="10">F1F22</strain>
    </source>
</reference>
<evidence type="ECO:0000256" key="3">
    <source>
        <dbReference type="ARBA" id="ARBA00012362"/>
    </source>
</evidence>
<accession>A0AAX3BD47</accession>
<evidence type="ECO:0000256" key="7">
    <source>
        <dbReference type="ARBA" id="ARBA00023141"/>
    </source>
</evidence>
<dbReference type="InterPro" id="IPR001468">
    <property type="entry name" value="Indole-3-GlycerolPSynthase_CS"/>
</dbReference>
<dbReference type="RefSeq" id="WP_271435242.1">
    <property type="nucleotide sequence ID" value="NZ_CP073355.1"/>
</dbReference>
<sequence>MMNILKEILEYKKKEIENFRQMAIRPLAKKTSEGFLFQNKLSETRGIFVIAEVKRKSPSQGAMAMESDPISIALEYKEGGADAISVLTDEHFFGGSFAFLQEIKETTGLPVLCKDFIIDESQIDMASFYKADMILLIAEAFDHLERLDELFDYARSLGLDVLVEVHDPNNILALRDKNYPIIGINNRDLRTLKEDWQYSLQVAELLPKESYKLSLSAFSQTDEITHVIDAGYDGILVGTTLVKNPHRISLLREWKSLSK</sequence>
<gene>
    <name evidence="10" type="ORF">KDW03_11610</name>
</gene>
<dbReference type="EC" id="4.1.1.48" evidence="3"/>
<proteinExistence type="predicted"/>
<dbReference type="PANTHER" id="PTHR22854:SF2">
    <property type="entry name" value="INDOLE-3-GLYCEROL-PHOSPHATE SYNTHASE"/>
    <property type="match status" value="1"/>
</dbReference>